<dbReference type="PANTHER" id="PTHR43434">
    <property type="entry name" value="PHOSPHOGLYCOLATE PHOSPHATASE"/>
    <property type="match status" value="1"/>
</dbReference>
<dbReference type="GO" id="GO:0006281">
    <property type="term" value="P:DNA repair"/>
    <property type="evidence" value="ECO:0007669"/>
    <property type="project" value="TreeGrafter"/>
</dbReference>
<dbReference type="STRING" id="517719.SAMN05421762_1453"/>
<dbReference type="InterPro" id="IPR006439">
    <property type="entry name" value="HAD-SF_hydro_IA"/>
</dbReference>
<dbReference type="OrthoDB" id="9793014at2"/>
<gene>
    <name evidence="5" type="ORF">SAMN05421762_1453</name>
</gene>
<dbReference type="Gene3D" id="1.10.150.240">
    <property type="entry name" value="Putative phosphatase, domain 2"/>
    <property type="match status" value="1"/>
</dbReference>
<dbReference type="InterPro" id="IPR050155">
    <property type="entry name" value="HAD-like_hydrolase_sf"/>
</dbReference>
<sequence>MAAIVFDLDGTLIDAASDITAISNQLLADRGFDPITLADTHSFLGNGAPTFVARLRAARGVGDDQHAAMLSEFVDLYARQFDHTFLFPGVIDALNDLRALGHHLGICTNKPMEPTRAVLAHLGLTDLFTTVWAGDSLAVRKPDPAPLHAAYQALGAGDGDDRIFVGDSEVDSETALRAGVPFLLYTKGHRKTPAGEIPASLRFDDHADLPGQVAQVLTGL</sequence>
<dbReference type="Gene3D" id="3.40.50.1000">
    <property type="entry name" value="HAD superfamily/HAD-like"/>
    <property type="match status" value="1"/>
</dbReference>
<dbReference type="InterPro" id="IPR023214">
    <property type="entry name" value="HAD_sf"/>
</dbReference>
<evidence type="ECO:0000256" key="4">
    <source>
        <dbReference type="ARBA" id="ARBA00013078"/>
    </source>
</evidence>
<dbReference type="SFLD" id="SFLDG01135">
    <property type="entry name" value="C1.5.6:_HAD__Beta-PGM__Phospha"/>
    <property type="match status" value="1"/>
</dbReference>
<comment type="catalytic activity">
    <reaction evidence="1">
        <text>2-phosphoglycolate + H2O = glycolate + phosphate</text>
        <dbReference type="Rhea" id="RHEA:14369"/>
        <dbReference type="ChEBI" id="CHEBI:15377"/>
        <dbReference type="ChEBI" id="CHEBI:29805"/>
        <dbReference type="ChEBI" id="CHEBI:43474"/>
        <dbReference type="ChEBI" id="CHEBI:58033"/>
        <dbReference type="EC" id="3.1.3.18"/>
    </reaction>
</comment>
<dbReference type="InterPro" id="IPR036412">
    <property type="entry name" value="HAD-like_sf"/>
</dbReference>
<dbReference type="EC" id="3.1.3.18" evidence="4"/>
<dbReference type="AlphaFoldDB" id="A0A1I1KF92"/>
<reference evidence="5 6" key="1">
    <citation type="submission" date="2016-10" db="EMBL/GenBank/DDBJ databases">
        <authorList>
            <person name="de Groot N.N."/>
        </authorList>
    </citation>
    <scope>NUCLEOTIDE SEQUENCE [LARGE SCALE GENOMIC DNA]</scope>
    <source>
        <strain evidence="5 6">DSM 29619</strain>
    </source>
</reference>
<dbReference type="SFLD" id="SFLDS00003">
    <property type="entry name" value="Haloacid_Dehalogenase"/>
    <property type="match status" value="1"/>
</dbReference>
<evidence type="ECO:0000256" key="3">
    <source>
        <dbReference type="ARBA" id="ARBA00006171"/>
    </source>
</evidence>
<dbReference type="NCBIfam" id="TIGR01549">
    <property type="entry name" value="HAD-SF-IA-v1"/>
    <property type="match status" value="1"/>
</dbReference>
<protein>
    <recommendedName>
        <fullName evidence="4">phosphoglycolate phosphatase</fullName>
        <ecNumber evidence="4">3.1.3.18</ecNumber>
    </recommendedName>
</protein>
<dbReference type="InterPro" id="IPR023198">
    <property type="entry name" value="PGP-like_dom2"/>
</dbReference>
<dbReference type="SUPFAM" id="SSF56784">
    <property type="entry name" value="HAD-like"/>
    <property type="match status" value="1"/>
</dbReference>
<evidence type="ECO:0000256" key="1">
    <source>
        <dbReference type="ARBA" id="ARBA00000830"/>
    </source>
</evidence>
<comment type="similarity">
    <text evidence="3">Belongs to the HAD-like hydrolase superfamily. CbbY/CbbZ/Gph/YieH family.</text>
</comment>
<organism evidence="5 6">
    <name type="scientific">Pseudooceanicola nitratireducens</name>
    <dbReference type="NCBI Taxonomy" id="517719"/>
    <lineage>
        <taxon>Bacteria</taxon>
        <taxon>Pseudomonadati</taxon>
        <taxon>Pseudomonadota</taxon>
        <taxon>Alphaproteobacteria</taxon>
        <taxon>Rhodobacterales</taxon>
        <taxon>Paracoccaceae</taxon>
        <taxon>Pseudooceanicola</taxon>
    </lineage>
</organism>
<name>A0A1I1KF92_9RHOB</name>
<accession>A0A1I1KF92</accession>
<evidence type="ECO:0000256" key="2">
    <source>
        <dbReference type="ARBA" id="ARBA00004818"/>
    </source>
</evidence>
<dbReference type="GO" id="GO:0005829">
    <property type="term" value="C:cytosol"/>
    <property type="evidence" value="ECO:0007669"/>
    <property type="project" value="TreeGrafter"/>
</dbReference>
<comment type="pathway">
    <text evidence="2">Organic acid metabolism; glycolate biosynthesis; glycolate from 2-phosphoglycolate: step 1/1.</text>
</comment>
<evidence type="ECO:0000313" key="6">
    <source>
        <dbReference type="Proteomes" id="UP000231644"/>
    </source>
</evidence>
<dbReference type="GO" id="GO:0008967">
    <property type="term" value="F:phosphoglycolate phosphatase activity"/>
    <property type="evidence" value="ECO:0007669"/>
    <property type="project" value="UniProtKB-EC"/>
</dbReference>
<evidence type="ECO:0000313" key="5">
    <source>
        <dbReference type="EMBL" id="SFC59195.1"/>
    </source>
</evidence>
<dbReference type="PANTHER" id="PTHR43434:SF1">
    <property type="entry name" value="PHOSPHOGLYCOLATE PHOSPHATASE"/>
    <property type="match status" value="1"/>
</dbReference>
<dbReference type="Pfam" id="PF13419">
    <property type="entry name" value="HAD_2"/>
    <property type="match status" value="1"/>
</dbReference>
<keyword evidence="6" id="KW-1185">Reference proteome</keyword>
<dbReference type="SFLD" id="SFLDG01129">
    <property type="entry name" value="C1.5:_HAD__Beta-PGM__Phosphata"/>
    <property type="match status" value="1"/>
</dbReference>
<dbReference type="RefSeq" id="WP_093452196.1">
    <property type="nucleotide sequence ID" value="NZ_FNZG01000003.1"/>
</dbReference>
<dbReference type="EMBL" id="FOLX01000001">
    <property type="protein sequence ID" value="SFC59195.1"/>
    <property type="molecule type" value="Genomic_DNA"/>
</dbReference>
<proteinExistence type="inferred from homology"/>
<dbReference type="Proteomes" id="UP000231644">
    <property type="component" value="Unassembled WGS sequence"/>
</dbReference>
<dbReference type="InterPro" id="IPR041492">
    <property type="entry name" value="HAD_2"/>
</dbReference>
<dbReference type="PRINTS" id="PR00413">
    <property type="entry name" value="HADHALOGNASE"/>
</dbReference>